<dbReference type="PRINTS" id="PR00139">
    <property type="entry name" value="ASNGLNASE"/>
</dbReference>
<dbReference type="AlphaFoldDB" id="A0A7H1M842"/>
<feature type="active site" description="O-isoaspartyl threonine intermediate" evidence="2">
    <location>
        <position position="15"/>
    </location>
</feature>
<dbReference type="InterPro" id="IPR040919">
    <property type="entry name" value="Asparaginase_C"/>
</dbReference>
<evidence type="ECO:0000256" key="5">
    <source>
        <dbReference type="PROSITE-ProRule" id="PRU10100"/>
    </source>
</evidence>
<dbReference type="SUPFAM" id="SSF53774">
    <property type="entry name" value="Glutaminase/Asparaginase"/>
    <property type="match status" value="1"/>
</dbReference>
<dbReference type="InterPro" id="IPR041725">
    <property type="entry name" value="L-asparaginase_I"/>
</dbReference>
<organism evidence="8 9">
    <name type="scientific">Neisseria musculi</name>
    <dbReference type="NCBI Taxonomy" id="1815583"/>
    <lineage>
        <taxon>Bacteria</taxon>
        <taxon>Pseudomonadati</taxon>
        <taxon>Pseudomonadota</taxon>
        <taxon>Betaproteobacteria</taxon>
        <taxon>Neisseriales</taxon>
        <taxon>Neisseriaceae</taxon>
        <taxon>Neisseria</taxon>
    </lineage>
</organism>
<accession>A0A7H1M842</accession>
<dbReference type="Proteomes" id="UP000516412">
    <property type="component" value="Chromosome"/>
</dbReference>
<dbReference type="Gene3D" id="3.40.50.1170">
    <property type="entry name" value="L-asparaginase, N-terminal domain"/>
    <property type="match status" value="1"/>
</dbReference>
<gene>
    <name evidence="8" type="ORF">H7A79_1221</name>
</gene>
<dbReference type="KEGG" id="nmus:H7A79_1221"/>
<dbReference type="InterPro" id="IPR020827">
    <property type="entry name" value="Asparaginase/glutaminase_AS1"/>
</dbReference>
<feature type="domain" description="L-asparaginase N-terminal" evidence="6">
    <location>
        <begin position="7"/>
        <end position="179"/>
    </location>
</feature>
<dbReference type="Gene3D" id="3.40.50.40">
    <property type="match status" value="1"/>
</dbReference>
<evidence type="ECO:0000259" key="7">
    <source>
        <dbReference type="Pfam" id="PF17763"/>
    </source>
</evidence>
<dbReference type="PROSITE" id="PS00917">
    <property type="entry name" value="ASN_GLN_ASE_2"/>
    <property type="match status" value="1"/>
</dbReference>
<dbReference type="CDD" id="cd08963">
    <property type="entry name" value="L-asparaginase_I"/>
    <property type="match status" value="1"/>
</dbReference>
<dbReference type="InterPro" id="IPR027475">
    <property type="entry name" value="Asparaginase/glutaminase_AS2"/>
</dbReference>
<evidence type="ECO:0000259" key="6">
    <source>
        <dbReference type="Pfam" id="PF00710"/>
    </source>
</evidence>
<dbReference type="Pfam" id="PF17763">
    <property type="entry name" value="Asparaginase_C"/>
    <property type="match status" value="1"/>
</dbReference>
<keyword evidence="9" id="KW-1185">Reference proteome</keyword>
<dbReference type="InterPro" id="IPR027473">
    <property type="entry name" value="L-asparaginase_C"/>
</dbReference>
<dbReference type="InterPro" id="IPR006034">
    <property type="entry name" value="Asparaginase/glutaminase-like"/>
</dbReference>
<dbReference type="InterPro" id="IPR037152">
    <property type="entry name" value="L-asparaginase_N_sf"/>
</dbReference>
<dbReference type="GO" id="GO:0006520">
    <property type="term" value="P:amino acid metabolic process"/>
    <property type="evidence" value="ECO:0007669"/>
    <property type="project" value="InterPro"/>
</dbReference>
<feature type="active site" evidence="4">
    <location>
        <position position="15"/>
    </location>
</feature>
<evidence type="ECO:0000313" key="8">
    <source>
        <dbReference type="EMBL" id="QNT57807.1"/>
    </source>
</evidence>
<dbReference type="InterPro" id="IPR027474">
    <property type="entry name" value="L-asparaginase_N"/>
</dbReference>
<dbReference type="InterPro" id="IPR036152">
    <property type="entry name" value="Asp/glu_Ase-like_sf"/>
</dbReference>
<dbReference type="PIRSF" id="PIRSF500176">
    <property type="entry name" value="L_ASNase"/>
    <property type="match status" value="1"/>
</dbReference>
<dbReference type="PROSITE" id="PS00144">
    <property type="entry name" value="ASN_GLN_ASE_1"/>
    <property type="match status" value="1"/>
</dbReference>
<dbReference type="PIRSF" id="PIRSF001220">
    <property type="entry name" value="L-ASNase_gatD"/>
    <property type="match status" value="1"/>
</dbReference>
<dbReference type="SFLD" id="SFLDS00057">
    <property type="entry name" value="Glutaminase/Asparaginase"/>
    <property type="match status" value="1"/>
</dbReference>
<dbReference type="EMBL" id="CP060414">
    <property type="protein sequence ID" value="QNT57807.1"/>
    <property type="molecule type" value="Genomic_DNA"/>
</dbReference>
<dbReference type="GO" id="GO:0004067">
    <property type="term" value="F:asparaginase activity"/>
    <property type="evidence" value="ECO:0007669"/>
    <property type="project" value="UniProtKB-UniRule"/>
</dbReference>
<dbReference type="PROSITE" id="PS51732">
    <property type="entry name" value="ASN_GLN_ASE_3"/>
    <property type="match status" value="1"/>
</dbReference>
<evidence type="ECO:0000256" key="3">
    <source>
        <dbReference type="PIRSR" id="PIRSR001220-2"/>
    </source>
</evidence>
<feature type="domain" description="Asparaginase/glutaminase C-terminal" evidence="7">
    <location>
        <begin position="209"/>
        <end position="321"/>
    </location>
</feature>
<reference evidence="8" key="1">
    <citation type="submission" date="2024-06" db="EMBL/GenBank/DDBJ databases">
        <title>Complete Genome Sequence of mouse commensal type strain Neisseria musculi.</title>
        <authorList>
            <person name="Thapa E."/>
            <person name="Aluvathingal J."/>
            <person name="Nadendla S."/>
            <person name="Mehta A."/>
            <person name="Tettelin H."/>
            <person name="Weyand N.J."/>
        </authorList>
    </citation>
    <scope>NUCLEOTIDE SEQUENCE</scope>
    <source>
        <strain evidence="8">NW831</strain>
    </source>
</reference>
<dbReference type="Pfam" id="PF00710">
    <property type="entry name" value="Asparaginase"/>
    <property type="match status" value="1"/>
</dbReference>
<feature type="active site" evidence="5">
    <location>
        <position position="87"/>
    </location>
</feature>
<dbReference type="RefSeq" id="WP_187001448.1">
    <property type="nucleotide sequence ID" value="NZ_CP060414.2"/>
</dbReference>
<feature type="binding site" evidence="3">
    <location>
        <begin position="87"/>
        <end position="88"/>
    </location>
    <ligand>
        <name>substrate</name>
    </ligand>
</feature>
<evidence type="ECO:0000256" key="2">
    <source>
        <dbReference type="PIRSR" id="PIRSR001220-1"/>
    </source>
</evidence>
<dbReference type="PANTHER" id="PTHR11707">
    <property type="entry name" value="L-ASPARAGINASE"/>
    <property type="match status" value="1"/>
</dbReference>
<proteinExistence type="inferred from homology"/>
<protein>
    <submittedName>
        <fullName evidence="8">Asparaginase family protein</fullName>
    </submittedName>
</protein>
<comment type="similarity">
    <text evidence="1">Belongs to the asparaginase 1 family.</text>
</comment>
<evidence type="ECO:0000256" key="4">
    <source>
        <dbReference type="PROSITE-ProRule" id="PRU10099"/>
    </source>
</evidence>
<evidence type="ECO:0000313" key="9">
    <source>
        <dbReference type="Proteomes" id="UP000516412"/>
    </source>
</evidence>
<dbReference type="PANTHER" id="PTHR11707:SF28">
    <property type="entry name" value="60 KDA LYSOPHOSPHOLIPASE"/>
    <property type="match status" value="1"/>
</dbReference>
<name>A0A7H1M842_9NEIS</name>
<sequence length="333" mass="34995">MHTLPSIFVLYTGGTIGMSQSRQGLRPDAALAGKALLPFAGRFRFDWHLCDPLIDSSAVTLADWQSWLQLVAEKIPQYNGVLVLHGTDTLAYAANLFALALQGLDKPVVLTGSQLPYDAENSDAPLNLATAVTAFELDLRETVIAFNGKLFPAVGSSKTSTESAEGFSNPHFGTLAQWSPEQGWDNVRIRPSEKTGQALQVRPLNPQAKVICTTLIPGFAAQACSDGLDRSGADAVVLQSYGHGNAPADAGFIDAVRRFTAKGGLLLNISQVPQGNAAAVYAQGSALRGAGVVNGGKANLETAAVLLTLAVGSGWTAGRLQQELLDLGLVEEA</sequence>
<feature type="binding site" evidence="3">
    <location>
        <position position="66"/>
    </location>
    <ligand>
        <name>substrate</name>
    </ligand>
</feature>
<dbReference type="SMART" id="SM00870">
    <property type="entry name" value="Asparaginase"/>
    <property type="match status" value="1"/>
</dbReference>
<evidence type="ECO:0000256" key="1">
    <source>
        <dbReference type="ARBA" id="ARBA00010518"/>
    </source>
</evidence>